<reference evidence="6 7" key="1">
    <citation type="journal article" date="2020" name="Microbiol. Resour. Announc.">
        <title>Draft Genome Sequence of a Cladosporium Species Isolated from the Mesophotic Ascidian Didemnum maculosum.</title>
        <authorList>
            <person name="Gioti A."/>
            <person name="Siaperas R."/>
            <person name="Nikolaivits E."/>
            <person name="Le Goff G."/>
            <person name="Ouazzani J."/>
            <person name="Kotoulas G."/>
            <person name="Topakas E."/>
        </authorList>
    </citation>
    <scope>NUCLEOTIDE SEQUENCE [LARGE SCALE GENOMIC DNA]</scope>
    <source>
        <strain evidence="6 7">TM138-S3</strain>
    </source>
</reference>
<proteinExistence type="predicted"/>
<keyword evidence="3" id="KW-0223">Dioxygenase</keyword>
<evidence type="ECO:0000256" key="1">
    <source>
        <dbReference type="ARBA" id="ARBA00011881"/>
    </source>
</evidence>
<keyword evidence="7" id="KW-1185">Reference proteome</keyword>
<organism evidence="6 7">
    <name type="scientific">Cladosporium halotolerans</name>
    <dbReference type="NCBI Taxonomy" id="1052096"/>
    <lineage>
        <taxon>Eukaryota</taxon>
        <taxon>Fungi</taxon>
        <taxon>Dikarya</taxon>
        <taxon>Ascomycota</taxon>
        <taxon>Pezizomycotina</taxon>
        <taxon>Dothideomycetes</taxon>
        <taxon>Dothideomycetidae</taxon>
        <taxon>Cladosporiales</taxon>
        <taxon>Cladosporiaceae</taxon>
        <taxon>Cladosporium</taxon>
    </lineage>
</organism>
<evidence type="ECO:0000256" key="3">
    <source>
        <dbReference type="ARBA" id="ARBA00022964"/>
    </source>
</evidence>
<dbReference type="EMBL" id="JAAQHG020000005">
    <property type="protein sequence ID" value="KAL1589239.1"/>
    <property type="molecule type" value="Genomic_DNA"/>
</dbReference>
<evidence type="ECO:0008006" key="8">
    <source>
        <dbReference type="Google" id="ProtNLM"/>
    </source>
</evidence>
<dbReference type="InterPro" id="IPR037120">
    <property type="entry name" value="Haem_peroxidase_sf_animal"/>
</dbReference>
<name>A0AB34KW30_9PEZI</name>
<dbReference type="InterPro" id="IPR034812">
    <property type="entry name" value="Ppo-like_N"/>
</dbReference>
<dbReference type="RefSeq" id="XP_069232344.1">
    <property type="nucleotide sequence ID" value="XM_069370614.1"/>
</dbReference>
<dbReference type="InterPro" id="IPR001128">
    <property type="entry name" value="Cyt_P450"/>
</dbReference>
<dbReference type="Gene3D" id="1.10.630.10">
    <property type="entry name" value="Cytochrome P450"/>
    <property type="match status" value="1"/>
</dbReference>
<dbReference type="CDD" id="cd09817">
    <property type="entry name" value="linoleate_diol_synthase_like"/>
    <property type="match status" value="1"/>
</dbReference>
<dbReference type="PANTHER" id="PTHR11903:SF13">
    <property type="entry name" value="LINOLEATE 10R-LIPOXYGENASE"/>
    <property type="match status" value="1"/>
</dbReference>
<keyword evidence="2" id="KW-0479">Metal-binding</keyword>
<dbReference type="Proteomes" id="UP000803884">
    <property type="component" value="Unassembled WGS sequence"/>
</dbReference>
<dbReference type="CDD" id="cd20612">
    <property type="entry name" value="CYP_LDS-like_C"/>
    <property type="match status" value="1"/>
</dbReference>
<dbReference type="GO" id="GO:0004497">
    <property type="term" value="F:monooxygenase activity"/>
    <property type="evidence" value="ECO:0007669"/>
    <property type="project" value="InterPro"/>
</dbReference>
<dbReference type="Pfam" id="PF00067">
    <property type="entry name" value="p450"/>
    <property type="match status" value="1"/>
</dbReference>
<dbReference type="PROSITE" id="PS50292">
    <property type="entry name" value="PEROXIDASE_3"/>
    <property type="match status" value="1"/>
</dbReference>
<dbReference type="GO" id="GO:0020037">
    <property type="term" value="F:heme binding"/>
    <property type="evidence" value="ECO:0007669"/>
    <property type="project" value="InterPro"/>
</dbReference>
<dbReference type="GO" id="GO:0005506">
    <property type="term" value="F:iron ion binding"/>
    <property type="evidence" value="ECO:0007669"/>
    <property type="project" value="InterPro"/>
</dbReference>
<dbReference type="GO" id="GO:0006631">
    <property type="term" value="P:fatty acid metabolic process"/>
    <property type="evidence" value="ECO:0007669"/>
    <property type="project" value="UniProtKB-ARBA"/>
</dbReference>
<gene>
    <name evidence="6" type="ORF">WHR41_02008</name>
</gene>
<evidence type="ECO:0000256" key="5">
    <source>
        <dbReference type="ARBA" id="ARBA00023004"/>
    </source>
</evidence>
<dbReference type="InterPro" id="IPR050783">
    <property type="entry name" value="Oxylipin_biosynth_metab"/>
</dbReference>
<sequence length="1131" mass="127660">MANQSSNVNGNIHEQPDDGLSKLAELKQTIGASVQNLRNLLKAIKDPLPTDTGDGTALPEQQHYDSVGEKFATVIKDATTAGFGDLSKLVAAAGGLHKGKPIDDKKYLMEYIIQVAAKIPDDFVSQKITDHLITTLWEDLSHPPETLMGDEFEFRQPDGRNNCYQNPTIGAAGMPYARTVKPKTLQPGHMPDPGVLFDTLMARSEPKPHPNKISSMLFYLASIIIHDCFKTNHADYRISDTSSYLDLAPLYGSNWHDQKRMRTFKDGKIKPDCFSETRLLSFPPGVGCLLIMFNRYHNYAAEQLAAINENGRFTPSDKTVNRYGEEGLNKRDDDLFQTARLITCGIYVNIILVDYVRTILNLNRTDSNWQLNPRKEIKDGPPEAKGNQVSAEFNLVYRWHASISKRDEDWTEALSAQMWAGKNMSEVPQYEIMKTLSKTEQHLQSLEPDERPFPALKNETMTRIQEGPYKGCFKDDEIAEFLTSSIEDCANAMGPQQVPVCLRAVEILGIQQARTWQLGTLNELREHFGLQRHQKFSDITENAEVAEALKHLYDTPDNVELYPGLVVEDAKDPMFPGSGLCPSYTTSRGVLSDATALVRGDRFYTTAYTAANYTNWGMQECSSDPTIDNGCIMYKLFLRTLPHNYDPASVYAHYPMTVPKEMEAVLKDLKKDHKYNFERPTPIPRPEMIFTYDAATKIMNDQETFKVTWGKAMEFLMGPEAKDFMLAGDNQPNAESRKLMENALYQGASSRVIPSGDEKWLKEVRQFYEDITDKLLKQKSYKLGKMNQVDLVRDVGNLAHVHFSAELFNLPLKTEDHPTGIFTEKQLYLIMSAIFICIFFDVDPAKSFPLREKARDVVQQLGEIVKLQVGAIKTGGSIVEKVLTAIRPTSNATLKDYGVHMISHLLKKDPNVDSLVWGNIMQTAGSMVAPQGQLLAQTLDYIFTEGKQHIPTLQQLAKSDAPEDFDKLTHYFMEFSRLAGETALFRRVAKPTTVQDGSRSHDLKEGDVIVINLKATSRDPLAFPNPDAVDPTRDLESYIHLGHGPHQCLGLPFVRVSCTTMLRKIFQLDNIRPAMVSVGRQNVESSVKKLVKEFEPGDSKVLPESWHFHVYLMEDWDMFFPFPTSLKVNWD</sequence>
<dbReference type="SUPFAM" id="SSF48113">
    <property type="entry name" value="Heme-dependent peroxidases"/>
    <property type="match status" value="1"/>
</dbReference>
<evidence type="ECO:0000256" key="2">
    <source>
        <dbReference type="ARBA" id="ARBA00022723"/>
    </source>
</evidence>
<comment type="caution">
    <text evidence="6">The sequence shown here is derived from an EMBL/GenBank/DDBJ whole genome shotgun (WGS) entry which is preliminary data.</text>
</comment>
<dbReference type="PANTHER" id="PTHR11903">
    <property type="entry name" value="PROSTAGLANDIN G/H SYNTHASE"/>
    <property type="match status" value="1"/>
</dbReference>
<dbReference type="Pfam" id="PF03098">
    <property type="entry name" value="An_peroxidase"/>
    <property type="match status" value="1"/>
</dbReference>
<dbReference type="GeneID" id="96003452"/>
<evidence type="ECO:0000313" key="6">
    <source>
        <dbReference type="EMBL" id="KAL1589239.1"/>
    </source>
</evidence>
<dbReference type="InterPro" id="IPR036396">
    <property type="entry name" value="Cyt_P450_sf"/>
</dbReference>
<evidence type="ECO:0000313" key="7">
    <source>
        <dbReference type="Proteomes" id="UP000803884"/>
    </source>
</evidence>
<protein>
    <recommendedName>
        <fullName evidence="8">Linoleate diol synthase</fullName>
    </recommendedName>
</protein>
<dbReference type="InterPro" id="IPR019791">
    <property type="entry name" value="Haem_peroxidase_animal"/>
</dbReference>
<dbReference type="GO" id="GO:0016705">
    <property type="term" value="F:oxidoreductase activity, acting on paired donors, with incorporation or reduction of molecular oxygen"/>
    <property type="evidence" value="ECO:0007669"/>
    <property type="project" value="InterPro"/>
</dbReference>
<dbReference type="PRINTS" id="PR00457">
    <property type="entry name" value="ANPEROXIDASE"/>
</dbReference>
<dbReference type="Gene3D" id="1.10.640.10">
    <property type="entry name" value="Haem peroxidase domain superfamily, animal type"/>
    <property type="match status" value="1"/>
</dbReference>
<keyword evidence="4" id="KW-0560">Oxidoreductase</keyword>
<keyword evidence="5" id="KW-0408">Iron</keyword>
<evidence type="ECO:0000256" key="4">
    <source>
        <dbReference type="ARBA" id="ARBA00023002"/>
    </source>
</evidence>
<comment type="subunit">
    <text evidence="1">Homotetramer.</text>
</comment>
<dbReference type="InterPro" id="IPR010255">
    <property type="entry name" value="Haem_peroxidase_sf"/>
</dbReference>
<accession>A0AB34KW30</accession>
<dbReference type="AlphaFoldDB" id="A0AB34KW30"/>
<dbReference type="GO" id="GO:0051213">
    <property type="term" value="F:dioxygenase activity"/>
    <property type="evidence" value="ECO:0007669"/>
    <property type="project" value="UniProtKB-KW"/>
</dbReference>
<dbReference type="GO" id="GO:0006979">
    <property type="term" value="P:response to oxidative stress"/>
    <property type="evidence" value="ECO:0007669"/>
    <property type="project" value="InterPro"/>
</dbReference>
<dbReference type="SUPFAM" id="SSF48264">
    <property type="entry name" value="Cytochrome P450"/>
    <property type="match status" value="1"/>
</dbReference>
<dbReference type="GO" id="GO:0004601">
    <property type="term" value="F:peroxidase activity"/>
    <property type="evidence" value="ECO:0007669"/>
    <property type="project" value="InterPro"/>
</dbReference>